<keyword evidence="1" id="KW-1133">Transmembrane helix</keyword>
<protein>
    <submittedName>
        <fullName evidence="2">Uncharacterized protein</fullName>
    </submittedName>
</protein>
<proteinExistence type="predicted"/>
<dbReference type="EMBL" id="JBEXRX010000133">
    <property type="protein sequence ID" value="MEU0155883.1"/>
    <property type="molecule type" value="Genomic_DNA"/>
</dbReference>
<comment type="caution">
    <text evidence="2">The sequence shown here is derived from an EMBL/GenBank/DDBJ whole genome shotgun (WGS) entry which is preliminary data.</text>
</comment>
<keyword evidence="1" id="KW-0472">Membrane</keyword>
<feature type="transmembrane region" description="Helical" evidence="1">
    <location>
        <begin position="6"/>
        <end position="29"/>
    </location>
</feature>
<dbReference type="RefSeq" id="WP_355667444.1">
    <property type="nucleotide sequence ID" value="NZ_JBEXRX010000133.1"/>
</dbReference>
<gene>
    <name evidence="2" type="ORF">ABZ071_29115</name>
</gene>
<keyword evidence="1" id="KW-0812">Transmembrane</keyword>
<evidence type="ECO:0000256" key="1">
    <source>
        <dbReference type="SAM" id="Phobius"/>
    </source>
</evidence>
<organism evidence="2 3">
    <name type="scientific">Micromonospora fulviviridis</name>
    <dbReference type="NCBI Taxonomy" id="47860"/>
    <lineage>
        <taxon>Bacteria</taxon>
        <taxon>Bacillati</taxon>
        <taxon>Actinomycetota</taxon>
        <taxon>Actinomycetes</taxon>
        <taxon>Micromonosporales</taxon>
        <taxon>Micromonosporaceae</taxon>
        <taxon>Micromonospora</taxon>
    </lineage>
</organism>
<keyword evidence="3" id="KW-1185">Reference proteome</keyword>
<sequence length="209" mass="24435">MSSTAPVWVSFLVTGIVVAGSIVTTVLTLGSSKRREAERWQREREREDERWQRERDRENERWDREREMDTLRWDRQKAEQLRQRRVALYVDMADHLQRCETSIDAITDPYWVAPSQRREGLVHPEQLLAHTRLLAPQSLFSSWLTFTRAENLVDFVLRENPDGIGIEQHSYLNDDNPYVQELKEAIAVLHRELRAAMAVTDQVLIGGLA</sequence>
<evidence type="ECO:0000313" key="3">
    <source>
        <dbReference type="Proteomes" id="UP001550348"/>
    </source>
</evidence>
<accession>A0ABV2VSW2</accession>
<evidence type="ECO:0000313" key="2">
    <source>
        <dbReference type="EMBL" id="MEU0155883.1"/>
    </source>
</evidence>
<reference evidence="2 3" key="1">
    <citation type="submission" date="2024-06" db="EMBL/GenBank/DDBJ databases">
        <title>The Natural Products Discovery Center: Release of the First 8490 Sequenced Strains for Exploring Actinobacteria Biosynthetic Diversity.</title>
        <authorList>
            <person name="Kalkreuter E."/>
            <person name="Kautsar S.A."/>
            <person name="Yang D."/>
            <person name="Bader C.D."/>
            <person name="Teijaro C.N."/>
            <person name="Fluegel L."/>
            <person name="Davis C.M."/>
            <person name="Simpson J.R."/>
            <person name="Lauterbach L."/>
            <person name="Steele A.D."/>
            <person name="Gui C."/>
            <person name="Meng S."/>
            <person name="Li G."/>
            <person name="Viehrig K."/>
            <person name="Ye F."/>
            <person name="Su P."/>
            <person name="Kiefer A.F."/>
            <person name="Nichols A."/>
            <person name="Cepeda A.J."/>
            <person name="Yan W."/>
            <person name="Fan B."/>
            <person name="Jiang Y."/>
            <person name="Adhikari A."/>
            <person name="Zheng C.-J."/>
            <person name="Schuster L."/>
            <person name="Cowan T.M."/>
            <person name="Smanski M.J."/>
            <person name="Chevrette M.G."/>
            <person name="De Carvalho L.P.S."/>
            <person name="Shen B."/>
        </authorList>
    </citation>
    <scope>NUCLEOTIDE SEQUENCE [LARGE SCALE GENOMIC DNA]</scope>
    <source>
        <strain evidence="2 3">NPDC006286</strain>
    </source>
</reference>
<name>A0ABV2VSW2_9ACTN</name>
<dbReference type="Proteomes" id="UP001550348">
    <property type="component" value="Unassembled WGS sequence"/>
</dbReference>